<dbReference type="Gene3D" id="3.30.420.10">
    <property type="entry name" value="Ribonuclease H-like superfamily/Ribonuclease H"/>
    <property type="match status" value="1"/>
</dbReference>
<evidence type="ECO:0000313" key="4">
    <source>
        <dbReference type="Proteomes" id="UP000037247"/>
    </source>
</evidence>
<evidence type="ECO:0000259" key="2">
    <source>
        <dbReference type="PROSITE" id="PS50994"/>
    </source>
</evidence>
<name>A0ABR5I6X5_9ACTN</name>
<reference evidence="3 4" key="1">
    <citation type="submission" date="2015-05" db="EMBL/GenBank/DDBJ databases">
        <title>Draft genome sequence of the bacterium Gordonia jacobaea a new member of the Gordonia genus.</title>
        <authorList>
            <person name="Jimenez-Galisteo G."/>
            <person name="Dominguez A."/>
            <person name="Munoz E."/>
            <person name="Vinas M."/>
        </authorList>
    </citation>
    <scope>NUCLEOTIDE SEQUENCE [LARGE SCALE GENOMIC DNA]</scope>
    <source>
        <strain evidence="4">mv1</strain>
    </source>
</reference>
<dbReference type="PROSITE" id="PS50994">
    <property type="entry name" value="INTEGRASE"/>
    <property type="match status" value="1"/>
</dbReference>
<feature type="region of interest" description="Disordered" evidence="1">
    <location>
        <begin position="92"/>
        <end position="114"/>
    </location>
</feature>
<dbReference type="InterPro" id="IPR001584">
    <property type="entry name" value="Integrase_cat-core"/>
</dbReference>
<evidence type="ECO:0000256" key="1">
    <source>
        <dbReference type="SAM" id="MobiDB-lite"/>
    </source>
</evidence>
<comment type="caution">
    <text evidence="3">The sequence shown here is derived from an EMBL/GenBank/DDBJ whole genome shotgun (WGS) entry which is preliminary data.</text>
</comment>
<proteinExistence type="predicted"/>
<feature type="region of interest" description="Disordered" evidence="1">
    <location>
        <begin position="350"/>
        <end position="384"/>
    </location>
</feature>
<sequence>MADLEAGLRFRVGVHDKQPVGLRSNRHPRVSSRAAFNAQTVAVNEPIDPVVRLAISQWPDDAPRGAVSTFCVEHGISRKSFYELRKRAKVEGPAAALEPRTRRPKSSPSALSDEVKSQAVAVRAALERSGLDHGPISVHDKMRSMGMAQVPSTASLARIFRDAGVARREPKKKPRSAWRRFVYPAPNACWQLDGTEYVLTGGRTCVILQLIDDHSRYAVGSHVAAGETSDAAIAVFDKAVTAHGVPQRLLTDNGPAFNPSRRGRIGQLVEHAHALGVETITGKPYKPTTQGKNERFHQTLFRYLDKQPLADTLAELQAQVDAFDHIYNTERPHQGLPGRVTPLTAWQATPKADAPHPKFGRPLLDPPTPRPRPAQRQPTDLPDGVLARTVSTSGTISVDAVTYMVDVDHAFDQVLVVTDDNTIVIANTEGEVLVEHPRPAPGITYVGNRQPRGPRPTKKTAPSPKS</sequence>
<dbReference type="SUPFAM" id="SSF53098">
    <property type="entry name" value="Ribonuclease H-like"/>
    <property type="match status" value="1"/>
</dbReference>
<feature type="domain" description="Integrase catalytic" evidence="2">
    <location>
        <begin position="182"/>
        <end position="350"/>
    </location>
</feature>
<dbReference type="EMBL" id="LDTZ01000027">
    <property type="protein sequence ID" value="KNA89353.1"/>
    <property type="molecule type" value="Genomic_DNA"/>
</dbReference>
<organism evidence="3 4">
    <name type="scientific">Gordonia jacobaea</name>
    <dbReference type="NCBI Taxonomy" id="122202"/>
    <lineage>
        <taxon>Bacteria</taxon>
        <taxon>Bacillati</taxon>
        <taxon>Actinomycetota</taxon>
        <taxon>Actinomycetes</taxon>
        <taxon>Mycobacteriales</taxon>
        <taxon>Gordoniaceae</taxon>
        <taxon>Gordonia</taxon>
    </lineage>
</organism>
<dbReference type="Pfam" id="PF13683">
    <property type="entry name" value="rve_3"/>
    <property type="match status" value="1"/>
</dbReference>
<evidence type="ECO:0000313" key="3">
    <source>
        <dbReference type="EMBL" id="KNA89353.1"/>
    </source>
</evidence>
<protein>
    <submittedName>
        <fullName evidence="3">Integrase</fullName>
    </submittedName>
</protein>
<dbReference type="Proteomes" id="UP000037247">
    <property type="component" value="Unassembled WGS sequence"/>
</dbReference>
<dbReference type="PANTHER" id="PTHR35004:SF7">
    <property type="entry name" value="INTEGRASE PROTEIN"/>
    <property type="match status" value="1"/>
</dbReference>
<dbReference type="InterPro" id="IPR012337">
    <property type="entry name" value="RNaseH-like_sf"/>
</dbReference>
<gene>
    <name evidence="3" type="ORF">ABW18_21415</name>
</gene>
<keyword evidence="4" id="KW-1185">Reference proteome</keyword>
<dbReference type="PANTHER" id="PTHR35004">
    <property type="entry name" value="TRANSPOSASE RV3428C-RELATED"/>
    <property type="match status" value="1"/>
</dbReference>
<dbReference type="InterPro" id="IPR036397">
    <property type="entry name" value="RNaseH_sf"/>
</dbReference>
<feature type="region of interest" description="Disordered" evidence="1">
    <location>
        <begin position="438"/>
        <end position="466"/>
    </location>
</feature>
<accession>A0ABR5I6X5</accession>